<evidence type="ECO:0000259" key="3">
    <source>
        <dbReference type="Pfam" id="PF05368"/>
    </source>
</evidence>
<organism evidence="4 5">
    <name type="scientific">Microdochium trichocladiopsis</name>
    <dbReference type="NCBI Taxonomy" id="1682393"/>
    <lineage>
        <taxon>Eukaryota</taxon>
        <taxon>Fungi</taxon>
        <taxon>Dikarya</taxon>
        <taxon>Ascomycota</taxon>
        <taxon>Pezizomycotina</taxon>
        <taxon>Sordariomycetes</taxon>
        <taxon>Xylariomycetidae</taxon>
        <taxon>Xylariales</taxon>
        <taxon>Microdochiaceae</taxon>
        <taxon>Microdochium</taxon>
    </lineage>
</organism>
<dbReference type="AlphaFoldDB" id="A0A9P9BML5"/>
<proteinExistence type="predicted"/>
<keyword evidence="5" id="KW-1185">Reference proteome</keyword>
<accession>A0A9P9BML5</accession>
<dbReference type="RefSeq" id="XP_046012026.1">
    <property type="nucleotide sequence ID" value="XM_046158931.1"/>
</dbReference>
<dbReference type="Gene3D" id="3.90.25.10">
    <property type="entry name" value="UDP-galactose 4-epimerase, domain 1"/>
    <property type="match status" value="1"/>
</dbReference>
<keyword evidence="1" id="KW-0521">NADP</keyword>
<dbReference type="EMBL" id="JAGTJQ010000006">
    <property type="protein sequence ID" value="KAH7029738.1"/>
    <property type="molecule type" value="Genomic_DNA"/>
</dbReference>
<keyword evidence="2" id="KW-0560">Oxidoreductase</keyword>
<dbReference type="GO" id="GO:0016491">
    <property type="term" value="F:oxidoreductase activity"/>
    <property type="evidence" value="ECO:0007669"/>
    <property type="project" value="UniProtKB-KW"/>
</dbReference>
<dbReference type="SUPFAM" id="SSF51735">
    <property type="entry name" value="NAD(P)-binding Rossmann-fold domains"/>
    <property type="match status" value="1"/>
</dbReference>
<dbReference type="Gene3D" id="3.40.50.720">
    <property type="entry name" value="NAD(P)-binding Rossmann-like Domain"/>
    <property type="match status" value="1"/>
</dbReference>
<dbReference type="PANTHER" id="PTHR47706">
    <property type="entry name" value="NMRA-LIKE FAMILY PROTEIN"/>
    <property type="match status" value="1"/>
</dbReference>
<name>A0A9P9BML5_9PEZI</name>
<protein>
    <recommendedName>
        <fullName evidence="3">NmrA-like domain-containing protein</fullName>
    </recommendedName>
</protein>
<dbReference type="OrthoDB" id="419598at2759"/>
<dbReference type="InterPro" id="IPR051609">
    <property type="entry name" value="NmrA/Isoflavone_reductase-like"/>
</dbReference>
<evidence type="ECO:0000256" key="1">
    <source>
        <dbReference type="ARBA" id="ARBA00022857"/>
    </source>
</evidence>
<dbReference type="GeneID" id="70188477"/>
<dbReference type="Pfam" id="PF05368">
    <property type="entry name" value="NmrA"/>
    <property type="match status" value="1"/>
</dbReference>
<dbReference type="PANTHER" id="PTHR47706:SF9">
    <property type="entry name" value="NMRA-LIKE DOMAIN-CONTAINING PROTEIN-RELATED"/>
    <property type="match status" value="1"/>
</dbReference>
<dbReference type="Proteomes" id="UP000756346">
    <property type="component" value="Unassembled WGS sequence"/>
</dbReference>
<evidence type="ECO:0000313" key="5">
    <source>
        <dbReference type="Proteomes" id="UP000756346"/>
    </source>
</evidence>
<dbReference type="InterPro" id="IPR008030">
    <property type="entry name" value="NmrA-like"/>
</dbReference>
<reference evidence="4" key="1">
    <citation type="journal article" date="2021" name="Nat. Commun.">
        <title>Genetic determinants of endophytism in the Arabidopsis root mycobiome.</title>
        <authorList>
            <person name="Mesny F."/>
            <person name="Miyauchi S."/>
            <person name="Thiergart T."/>
            <person name="Pickel B."/>
            <person name="Atanasova L."/>
            <person name="Karlsson M."/>
            <person name="Huettel B."/>
            <person name="Barry K.W."/>
            <person name="Haridas S."/>
            <person name="Chen C."/>
            <person name="Bauer D."/>
            <person name="Andreopoulos W."/>
            <person name="Pangilinan J."/>
            <person name="LaButti K."/>
            <person name="Riley R."/>
            <person name="Lipzen A."/>
            <person name="Clum A."/>
            <person name="Drula E."/>
            <person name="Henrissat B."/>
            <person name="Kohler A."/>
            <person name="Grigoriev I.V."/>
            <person name="Martin F.M."/>
            <person name="Hacquard S."/>
        </authorList>
    </citation>
    <scope>NUCLEOTIDE SEQUENCE</scope>
    <source>
        <strain evidence="4">MPI-CAGE-CH-0230</strain>
    </source>
</reference>
<comment type="caution">
    <text evidence="4">The sequence shown here is derived from an EMBL/GenBank/DDBJ whole genome shotgun (WGS) entry which is preliminary data.</text>
</comment>
<gene>
    <name evidence="4" type="ORF">B0I36DRAFT_364224</name>
</gene>
<evidence type="ECO:0000313" key="4">
    <source>
        <dbReference type="EMBL" id="KAH7029738.1"/>
    </source>
</evidence>
<feature type="domain" description="NmrA-like" evidence="3">
    <location>
        <begin position="2"/>
        <end position="273"/>
    </location>
</feature>
<sequence length="341" mass="36776">MKVTILGATGKTGQSIVDALLESGIDFEITALTRPSSIDKPEAEALRNRGVKTVAVDLASLPASPTLYGDKPAAADPELVRILTGIDVVISTTFFMNLSEQIPLVDAAKAAGVGRFIPCNFQTVAPRGVMALSDAKYAILDHIQRVRQPYTTIDVGWWYQLSLPRVPSRRLNGNSERELTGTGTSNASSLLYLPAGEVIAGGGAPSAMTDLRDVGRFVALIITDERTINKTVFAWGEVATQTEVGEMVERLAGEAPMWTELSANTLDARIAQLPAEQQHVVSVSLTLLDYQRSWGARGDNTPENAKYLGFLSARELYPEFKPVSLERFVREALEAGATAAK</sequence>
<evidence type="ECO:0000256" key="2">
    <source>
        <dbReference type="ARBA" id="ARBA00023002"/>
    </source>
</evidence>
<dbReference type="InterPro" id="IPR036291">
    <property type="entry name" value="NAD(P)-bd_dom_sf"/>
</dbReference>